<sequence length="123" mass="13240">MGSGVSSTSSTSFISSSSNQPIYLTRSTMLITHTPIPPTQPTCHIRRHSSAINNHGTGTGISSQLTMPLQFYPNNVYHTNLSNSGSGVAPIQPQQQQLQRVPSAPPMQQETPPSYSSIYPNLS</sequence>
<dbReference type="OrthoDB" id="5823289at2759"/>
<accession>A0A9P1INM3</accession>
<dbReference type="AlphaFoldDB" id="A0A9P1INM3"/>
<gene>
    <name evidence="2" type="ORF">CAMP_LOCUS10553</name>
</gene>
<evidence type="ECO:0000313" key="3">
    <source>
        <dbReference type="Proteomes" id="UP001152747"/>
    </source>
</evidence>
<name>A0A9P1INM3_9PELO</name>
<feature type="region of interest" description="Disordered" evidence="1">
    <location>
        <begin position="82"/>
        <end position="123"/>
    </location>
</feature>
<evidence type="ECO:0000256" key="1">
    <source>
        <dbReference type="SAM" id="MobiDB-lite"/>
    </source>
</evidence>
<feature type="compositionally biased region" description="Polar residues" evidence="1">
    <location>
        <begin position="106"/>
        <end position="123"/>
    </location>
</feature>
<keyword evidence="3" id="KW-1185">Reference proteome</keyword>
<reference evidence="2" key="1">
    <citation type="submission" date="2022-11" db="EMBL/GenBank/DDBJ databases">
        <authorList>
            <person name="Kikuchi T."/>
        </authorList>
    </citation>
    <scope>NUCLEOTIDE SEQUENCE</scope>
    <source>
        <strain evidence="2">PS1010</strain>
    </source>
</reference>
<proteinExistence type="predicted"/>
<protein>
    <submittedName>
        <fullName evidence="2">Uncharacterized protein</fullName>
    </submittedName>
</protein>
<evidence type="ECO:0000313" key="2">
    <source>
        <dbReference type="EMBL" id="CAI5447916.1"/>
    </source>
</evidence>
<comment type="caution">
    <text evidence="2">The sequence shown here is derived from an EMBL/GenBank/DDBJ whole genome shotgun (WGS) entry which is preliminary data.</text>
</comment>
<dbReference type="Proteomes" id="UP001152747">
    <property type="component" value="Unassembled WGS sequence"/>
</dbReference>
<organism evidence="2 3">
    <name type="scientific">Caenorhabditis angaria</name>
    <dbReference type="NCBI Taxonomy" id="860376"/>
    <lineage>
        <taxon>Eukaryota</taxon>
        <taxon>Metazoa</taxon>
        <taxon>Ecdysozoa</taxon>
        <taxon>Nematoda</taxon>
        <taxon>Chromadorea</taxon>
        <taxon>Rhabditida</taxon>
        <taxon>Rhabditina</taxon>
        <taxon>Rhabditomorpha</taxon>
        <taxon>Rhabditoidea</taxon>
        <taxon>Rhabditidae</taxon>
        <taxon>Peloderinae</taxon>
        <taxon>Caenorhabditis</taxon>
    </lineage>
</organism>
<dbReference type="EMBL" id="CANHGI010000004">
    <property type="protein sequence ID" value="CAI5447916.1"/>
    <property type="molecule type" value="Genomic_DNA"/>
</dbReference>